<evidence type="ECO:0000313" key="4">
    <source>
        <dbReference type="EMBL" id="MFC4694224.1"/>
    </source>
</evidence>
<keyword evidence="2" id="KW-0812">Transmembrane</keyword>
<feature type="region of interest" description="Disordered" evidence="1">
    <location>
        <begin position="1"/>
        <end position="29"/>
    </location>
</feature>
<feature type="compositionally biased region" description="Basic and acidic residues" evidence="1">
    <location>
        <begin position="19"/>
        <end position="29"/>
    </location>
</feature>
<feature type="transmembrane region" description="Helical" evidence="2">
    <location>
        <begin position="134"/>
        <end position="151"/>
    </location>
</feature>
<evidence type="ECO:0000256" key="2">
    <source>
        <dbReference type="SAM" id="Phobius"/>
    </source>
</evidence>
<feature type="domain" description="DUF7144" evidence="3">
    <location>
        <begin position="37"/>
        <end position="152"/>
    </location>
</feature>
<feature type="transmembrane region" description="Helical" evidence="2">
    <location>
        <begin position="34"/>
        <end position="61"/>
    </location>
</feature>
<reference evidence="5" key="1">
    <citation type="journal article" date="2019" name="Int. J. Syst. Evol. Microbiol.">
        <title>The Global Catalogue of Microorganisms (GCM) 10K type strain sequencing project: providing services to taxonomists for standard genome sequencing and annotation.</title>
        <authorList>
            <consortium name="The Broad Institute Genomics Platform"/>
            <consortium name="The Broad Institute Genome Sequencing Center for Infectious Disease"/>
            <person name="Wu L."/>
            <person name="Ma J."/>
        </authorList>
    </citation>
    <scope>NUCLEOTIDE SEQUENCE [LARGE SCALE GENOMIC DNA]</scope>
    <source>
        <strain evidence="5">CCUG 62763</strain>
    </source>
</reference>
<gene>
    <name evidence="4" type="ORF">ACFO3M_12575</name>
</gene>
<dbReference type="Proteomes" id="UP001596025">
    <property type="component" value="Unassembled WGS sequence"/>
</dbReference>
<dbReference type="RefSeq" id="WP_387988938.1">
    <property type="nucleotide sequence ID" value="NZ_JBHSGR010000012.1"/>
</dbReference>
<evidence type="ECO:0000256" key="1">
    <source>
        <dbReference type="SAM" id="MobiDB-lite"/>
    </source>
</evidence>
<feature type="transmembrane region" description="Helical" evidence="2">
    <location>
        <begin position="109"/>
        <end position="128"/>
    </location>
</feature>
<evidence type="ECO:0000259" key="3">
    <source>
        <dbReference type="Pfam" id="PF23636"/>
    </source>
</evidence>
<feature type="transmembrane region" description="Helical" evidence="2">
    <location>
        <begin position="81"/>
        <end position="102"/>
    </location>
</feature>
<evidence type="ECO:0000313" key="5">
    <source>
        <dbReference type="Proteomes" id="UP001596025"/>
    </source>
</evidence>
<accession>A0ABV9LJG1</accession>
<keyword evidence="2" id="KW-0472">Membrane</keyword>
<keyword evidence="5" id="KW-1185">Reference proteome</keyword>
<dbReference type="InterPro" id="IPR055568">
    <property type="entry name" value="DUF7144"/>
</dbReference>
<organism evidence="4 5">
    <name type="scientific">Geodermatophilus arenarius</name>
    <dbReference type="NCBI Taxonomy" id="1137990"/>
    <lineage>
        <taxon>Bacteria</taxon>
        <taxon>Bacillati</taxon>
        <taxon>Actinomycetota</taxon>
        <taxon>Actinomycetes</taxon>
        <taxon>Geodermatophilales</taxon>
        <taxon>Geodermatophilaceae</taxon>
        <taxon>Geodermatophilus</taxon>
    </lineage>
</organism>
<keyword evidence="2" id="KW-1133">Transmembrane helix</keyword>
<sequence length="159" mass="17142">MTDTSRADATSATTSVPRPRHEQRPLEERPPSGWAGWVVFAGVMLVMLGTFQVIQGLIAVFDDGFYLVTQSGLAVNVDYDVWGWTHMVIGVVGVATGLGLLAGNTAARVVGVCIAFLSALVNLAFIAAYPVWSVLMITIDVIVIYAITVHGRELRSDHR</sequence>
<feature type="compositionally biased region" description="Low complexity" evidence="1">
    <location>
        <begin position="1"/>
        <end position="15"/>
    </location>
</feature>
<name>A0ABV9LJG1_9ACTN</name>
<protein>
    <recommendedName>
        <fullName evidence="3">DUF7144 domain-containing protein</fullName>
    </recommendedName>
</protein>
<dbReference type="Pfam" id="PF23636">
    <property type="entry name" value="DUF7144"/>
    <property type="match status" value="1"/>
</dbReference>
<comment type="caution">
    <text evidence="4">The sequence shown here is derived from an EMBL/GenBank/DDBJ whole genome shotgun (WGS) entry which is preliminary data.</text>
</comment>
<proteinExistence type="predicted"/>
<dbReference type="EMBL" id="JBHSGR010000012">
    <property type="protein sequence ID" value="MFC4694224.1"/>
    <property type="molecule type" value="Genomic_DNA"/>
</dbReference>